<dbReference type="Proteomes" id="UP000050795">
    <property type="component" value="Unassembled WGS sequence"/>
</dbReference>
<name>A0AA85JKD4_TRIRE</name>
<reference evidence="1" key="1">
    <citation type="submission" date="2022-06" db="EMBL/GenBank/DDBJ databases">
        <authorList>
            <person name="Berger JAMES D."/>
            <person name="Berger JAMES D."/>
        </authorList>
    </citation>
    <scope>NUCLEOTIDE SEQUENCE [LARGE SCALE GENOMIC DNA]</scope>
</reference>
<accession>A0AA85JKD4</accession>
<organism evidence="1 2">
    <name type="scientific">Trichobilharzia regenti</name>
    <name type="common">Nasal bird schistosome</name>
    <dbReference type="NCBI Taxonomy" id="157069"/>
    <lineage>
        <taxon>Eukaryota</taxon>
        <taxon>Metazoa</taxon>
        <taxon>Spiralia</taxon>
        <taxon>Lophotrochozoa</taxon>
        <taxon>Platyhelminthes</taxon>
        <taxon>Trematoda</taxon>
        <taxon>Digenea</taxon>
        <taxon>Strigeidida</taxon>
        <taxon>Schistosomatoidea</taxon>
        <taxon>Schistosomatidae</taxon>
        <taxon>Trichobilharzia</taxon>
    </lineage>
</organism>
<keyword evidence="1" id="KW-1185">Reference proteome</keyword>
<dbReference type="WBParaSite" id="TREG1_37840.1">
    <property type="protein sequence ID" value="TREG1_37840.1"/>
    <property type="gene ID" value="TREG1_37840"/>
</dbReference>
<evidence type="ECO:0000313" key="1">
    <source>
        <dbReference type="Proteomes" id="UP000050795"/>
    </source>
</evidence>
<protein>
    <submittedName>
        <fullName evidence="2">Uncharacterized protein</fullName>
    </submittedName>
</protein>
<reference evidence="2" key="2">
    <citation type="submission" date="2023-11" db="UniProtKB">
        <authorList>
            <consortium name="WormBaseParasite"/>
        </authorList>
    </citation>
    <scope>IDENTIFICATION</scope>
</reference>
<evidence type="ECO:0000313" key="2">
    <source>
        <dbReference type="WBParaSite" id="TREG1_37840.1"/>
    </source>
</evidence>
<proteinExistence type="predicted"/>
<dbReference type="AlphaFoldDB" id="A0AA85JKD4"/>
<sequence>MKATHFGIYICYRSVYSYHHLFLERDLIFRNTVFSGIFLYERIISCLVVIMVTRHYNISSPDDSGQGTIRKPARPVLLAAVSSVLVSDSSMHPQSGFELMTL</sequence>